<accession>A0A0F9APJ1</accession>
<evidence type="ECO:0000259" key="1">
    <source>
        <dbReference type="SMART" id="SM00482"/>
    </source>
</evidence>
<feature type="non-terminal residue" evidence="2">
    <location>
        <position position="1"/>
    </location>
</feature>
<name>A0A0F9APJ1_9ZZZZ</name>
<proteinExistence type="predicted"/>
<dbReference type="InterPro" id="IPR036397">
    <property type="entry name" value="RNaseH_sf"/>
</dbReference>
<dbReference type="GO" id="GO:0003887">
    <property type="term" value="F:DNA-directed DNA polymerase activity"/>
    <property type="evidence" value="ECO:0007669"/>
    <property type="project" value="InterPro"/>
</dbReference>
<dbReference type="GO" id="GO:0006261">
    <property type="term" value="P:DNA-templated DNA replication"/>
    <property type="evidence" value="ECO:0007669"/>
    <property type="project" value="InterPro"/>
</dbReference>
<dbReference type="Gene3D" id="1.20.1060.10">
    <property type="entry name" value="Taq DNA Polymerase, Chain T, domain 4"/>
    <property type="match status" value="1"/>
</dbReference>
<dbReference type="GO" id="GO:0003677">
    <property type="term" value="F:DNA binding"/>
    <property type="evidence" value="ECO:0007669"/>
    <property type="project" value="InterPro"/>
</dbReference>
<dbReference type="SUPFAM" id="SSF56672">
    <property type="entry name" value="DNA/RNA polymerases"/>
    <property type="match status" value="1"/>
</dbReference>
<dbReference type="Gene3D" id="3.30.70.370">
    <property type="match status" value="1"/>
</dbReference>
<feature type="domain" description="DNA-directed DNA polymerase family A palm" evidence="1">
    <location>
        <begin position="217"/>
        <end position="409"/>
    </location>
</feature>
<dbReference type="Pfam" id="PF00476">
    <property type="entry name" value="DNA_pol_A"/>
    <property type="match status" value="1"/>
</dbReference>
<dbReference type="PANTHER" id="PTHR10133">
    <property type="entry name" value="DNA POLYMERASE I"/>
    <property type="match status" value="1"/>
</dbReference>
<evidence type="ECO:0000313" key="2">
    <source>
        <dbReference type="EMBL" id="KKL03547.1"/>
    </source>
</evidence>
<dbReference type="AlphaFoldDB" id="A0A0F9APJ1"/>
<dbReference type="InterPro" id="IPR001098">
    <property type="entry name" value="DNA-dir_DNA_pol_A_palm_dom"/>
</dbReference>
<comment type="caution">
    <text evidence="2">The sequence shown here is derived from an EMBL/GenBank/DDBJ whole genome shotgun (WGS) entry which is preliminary data.</text>
</comment>
<sequence>RQEVSLGILAPEVGMEAEDAGTLIKRHGGKTMLDVPPMEIASKCQIDAKVCFALHDKYIPDIQRLFPSYFQIEMNVIPILIDLSLRGMYIDQKARAEWEARLDIEIDFYKKQVLEQGIKRPGSPQQVGYTLNKRGSFLPLTRSKRQISTKSGELEFLDDPLAAAVLGYRRKAKLQSTYIRPMGKEERFYTEYFMETSVGRLNSRNRNIQNLPPDARHMLLPDNRVFTSVDYGREHMYILAEMSQDRDMLRVLRDPDPLKNDLHQHTADLMGISRGLAKTLNYAIIYGATAKTISERAKIKDMRRCNSLLNSWFKAYPTAADWITSVQAIGLRSGWAEPTLFGRKIKLPDEPPDLQKNKAVNYPILGSDGEVIKRAIILCADRGLAPPIMAATVHDSITFDGDVVVPVEELEMIPGFQIPIDVKQTLTWE</sequence>
<dbReference type="InterPro" id="IPR043502">
    <property type="entry name" value="DNA/RNA_pol_sf"/>
</dbReference>
<dbReference type="EMBL" id="LAZR01044884">
    <property type="protein sequence ID" value="KKL03547.1"/>
    <property type="molecule type" value="Genomic_DNA"/>
</dbReference>
<gene>
    <name evidence="2" type="ORF">LCGC14_2625050</name>
</gene>
<protein>
    <recommendedName>
        <fullName evidence="1">DNA-directed DNA polymerase family A palm domain-containing protein</fullName>
    </recommendedName>
</protein>
<dbReference type="GO" id="GO:0006302">
    <property type="term" value="P:double-strand break repair"/>
    <property type="evidence" value="ECO:0007669"/>
    <property type="project" value="TreeGrafter"/>
</dbReference>
<dbReference type="SMART" id="SM00482">
    <property type="entry name" value="POLAc"/>
    <property type="match status" value="1"/>
</dbReference>
<dbReference type="Gene3D" id="1.10.150.20">
    <property type="entry name" value="5' to 3' exonuclease, C-terminal subdomain"/>
    <property type="match status" value="1"/>
</dbReference>
<organism evidence="2">
    <name type="scientific">marine sediment metagenome</name>
    <dbReference type="NCBI Taxonomy" id="412755"/>
    <lineage>
        <taxon>unclassified sequences</taxon>
        <taxon>metagenomes</taxon>
        <taxon>ecological metagenomes</taxon>
    </lineage>
</organism>
<dbReference type="PRINTS" id="PR00868">
    <property type="entry name" value="DNAPOLI"/>
</dbReference>
<dbReference type="PANTHER" id="PTHR10133:SF62">
    <property type="entry name" value="DNA POLYMERASE THETA"/>
    <property type="match status" value="1"/>
</dbReference>
<dbReference type="Gene3D" id="3.30.420.10">
    <property type="entry name" value="Ribonuclease H-like superfamily/Ribonuclease H"/>
    <property type="match status" value="1"/>
</dbReference>
<reference evidence="2" key="1">
    <citation type="journal article" date="2015" name="Nature">
        <title>Complex archaea that bridge the gap between prokaryotes and eukaryotes.</title>
        <authorList>
            <person name="Spang A."/>
            <person name="Saw J.H."/>
            <person name="Jorgensen S.L."/>
            <person name="Zaremba-Niedzwiedzka K."/>
            <person name="Martijn J."/>
            <person name="Lind A.E."/>
            <person name="van Eijk R."/>
            <person name="Schleper C."/>
            <person name="Guy L."/>
            <person name="Ettema T.J."/>
        </authorList>
    </citation>
    <scope>NUCLEOTIDE SEQUENCE</scope>
</reference>
<dbReference type="InterPro" id="IPR002298">
    <property type="entry name" value="DNA_polymerase_A"/>
</dbReference>